<feature type="non-terminal residue" evidence="2">
    <location>
        <position position="211"/>
    </location>
</feature>
<dbReference type="Proteomes" id="UP001328107">
    <property type="component" value="Unassembled WGS sequence"/>
</dbReference>
<keyword evidence="3" id="KW-1185">Reference proteome</keyword>
<organism evidence="2 3">
    <name type="scientific">Pristionchus mayeri</name>
    <dbReference type="NCBI Taxonomy" id="1317129"/>
    <lineage>
        <taxon>Eukaryota</taxon>
        <taxon>Metazoa</taxon>
        <taxon>Ecdysozoa</taxon>
        <taxon>Nematoda</taxon>
        <taxon>Chromadorea</taxon>
        <taxon>Rhabditida</taxon>
        <taxon>Rhabditina</taxon>
        <taxon>Diplogasteromorpha</taxon>
        <taxon>Diplogasteroidea</taxon>
        <taxon>Neodiplogasteridae</taxon>
        <taxon>Pristionchus</taxon>
    </lineage>
</organism>
<evidence type="ECO:0000313" key="3">
    <source>
        <dbReference type="Proteomes" id="UP001328107"/>
    </source>
</evidence>
<sequence length="211" mass="23263">MSTFKFVSTKIKPTAGRILTFPISSTTTKNKKKQKGKGRNNAEEKEMSTAVPASASPLLRPGCRPQRLFQKNPARSGRPRTARSLKEIKNEGILLRSELNVRLRLNRQLIRELDVKKQQLLSEATTDGSADDDMQQHPKVTTPAQCKEYLAATANAVKRQRQPSLLVLIEEDGEDLNVASCGIAPSCSFDYDDTTVMAADPSLDAAHHDCS</sequence>
<evidence type="ECO:0000313" key="2">
    <source>
        <dbReference type="EMBL" id="GMR56913.1"/>
    </source>
</evidence>
<feature type="compositionally biased region" description="Basic residues" evidence="1">
    <location>
        <begin position="29"/>
        <end position="38"/>
    </location>
</feature>
<name>A0AAN5D576_9BILA</name>
<proteinExistence type="predicted"/>
<accession>A0AAN5D576</accession>
<comment type="caution">
    <text evidence="2">The sequence shown here is derived from an EMBL/GenBank/DDBJ whole genome shotgun (WGS) entry which is preliminary data.</text>
</comment>
<feature type="region of interest" description="Disordered" evidence="1">
    <location>
        <begin position="25"/>
        <end position="82"/>
    </location>
</feature>
<dbReference type="EMBL" id="BTRK01000006">
    <property type="protein sequence ID" value="GMR56913.1"/>
    <property type="molecule type" value="Genomic_DNA"/>
</dbReference>
<dbReference type="AlphaFoldDB" id="A0AAN5D576"/>
<evidence type="ECO:0000256" key="1">
    <source>
        <dbReference type="SAM" id="MobiDB-lite"/>
    </source>
</evidence>
<reference evidence="3" key="1">
    <citation type="submission" date="2022-10" db="EMBL/GenBank/DDBJ databases">
        <title>Genome assembly of Pristionchus species.</title>
        <authorList>
            <person name="Yoshida K."/>
            <person name="Sommer R.J."/>
        </authorList>
    </citation>
    <scope>NUCLEOTIDE SEQUENCE [LARGE SCALE GENOMIC DNA]</scope>
    <source>
        <strain evidence="3">RS5460</strain>
    </source>
</reference>
<gene>
    <name evidence="2" type="ORF">PMAYCL1PPCAC_27108</name>
</gene>
<protein>
    <submittedName>
        <fullName evidence="2">Uncharacterized protein</fullName>
    </submittedName>
</protein>